<dbReference type="GO" id="GO:0031012">
    <property type="term" value="C:extracellular matrix"/>
    <property type="evidence" value="ECO:0007669"/>
    <property type="project" value="TreeGrafter"/>
</dbReference>
<keyword evidence="1" id="KW-0732">Signal</keyword>
<evidence type="ECO:0000313" key="4">
    <source>
        <dbReference type="Proteomes" id="UP000695562"/>
    </source>
</evidence>
<organism evidence="3 4">
    <name type="scientific">Polysphondylium violaceum</name>
    <dbReference type="NCBI Taxonomy" id="133409"/>
    <lineage>
        <taxon>Eukaryota</taxon>
        <taxon>Amoebozoa</taxon>
        <taxon>Evosea</taxon>
        <taxon>Eumycetozoa</taxon>
        <taxon>Dictyostelia</taxon>
        <taxon>Dictyosteliales</taxon>
        <taxon>Dictyosteliaceae</taxon>
        <taxon>Polysphondylium</taxon>
    </lineage>
</organism>
<feature type="signal peptide" evidence="1">
    <location>
        <begin position="1"/>
        <end position="19"/>
    </location>
</feature>
<accession>A0A8J4V2E6</accession>
<dbReference type="InterPro" id="IPR019028">
    <property type="entry name" value="CBM_49"/>
</dbReference>
<sequence>MKFTLIFAALCLCVAFASAETNNHNMCNNNSVGITAQIVASWQENGQQFSNINVEIHNYSQRRINNVVISAGYLELKDYNSIWNIQRNGNELALPRDRIIEVGGVHTFGATIRGNHIPAMWVRSVSCL</sequence>
<feature type="domain" description="Carbohydrate binding" evidence="2">
    <location>
        <begin position="32"/>
        <end position="115"/>
    </location>
</feature>
<evidence type="ECO:0000259" key="2">
    <source>
        <dbReference type="SMART" id="SM01063"/>
    </source>
</evidence>
<dbReference type="AlphaFoldDB" id="A0A8J4V2E6"/>
<dbReference type="PANTHER" id="PTHR33239">
    <property type="entry name" value="CELLULOSE-BINDING DOMAIN-CONTAINING PROTEIN-RELATED"/>
    <property type="match status" value="1"/>
</dbReference>
<dbReference type="GO" id="GO:0005201">
    <property type="term" value="F:extracellular matrix structural constituent"/>
    <property type="evidence" value="ECO:0007669"/>
    <property type="project" value="TreeGrafter"/>
</dbReference>
<evidence type="ECO:0000313" key="3">
    <source>
        <dbReference type="EMBL" id="KAF2078240.1"/>
    </source>
</evidence>
<evidence type="ECO:0000256" key="1">
    <source>
        <dbReference type="SAM" id="SignalP"/>
    </source>
</evidence>
<name>A0A8J4V2E6_9MYCE</name>
<keyword evidence="4" id="KW-1185">Reference proteome</keyword>
<dbReference type="Proteomes" id="UP000695562">
    <property type="component" value="Unassembled WGS sequence"/>
</dbReference>
<dbReference type="EMBL" id="AJWJ01000008">
    <property type="protein sequence ID" value="KAF2078240.1"/>
    <property type="molecule type" value="Genomic_DNA"/>
</dbReference>
<dbReference type="GO" id="GO:0030198">
    <property type="term" value="P:extracellular matrix organization"/>
    <property type="evidence" value="ECO:0007669"/>
    <property type="project" value="TreeGrafter"/>
</dbReference>
<dbReference type="Pfam" id="PF09478">
    <property type="entry name" value="CBM49"/>
    <property type="match status" value="1"/>
</dbReference>
<dbReference type="SMART" id="SM01063">
    <property type="entry name" value="CBM49"/>
    <property type="match status" value="1"/>
</dbReference>
<proteinExistence type="predicted"/>
<feature type="chain" id="PRO_5035204725" description="Carbohydrate binding domain-containing protein" evidence="1">
    <location>
        <begin position="20"/>
        <end position="128"/>
    </location>
</feature>
<reference evidence="3" key="1">
    <citation type="submission" date="2020-01" db="EMBL/GenBank/DDBJ databases">
        <title>Development of genomics and gene disruption for Polysphondylium violaceum indicates a role for the polyketide synthase stlB in stalk morphogenesis.</title>
        <authorList>
            <person name="Narita B."/>
            <person name="Kawabe Y."/>
            <person name="Kin K."/>
            <person name="Saito T."/>
            <person name="Gibbs R."/>
            <person name="Kuspa A."/>
            <person name="Muzny D."/>
            <person name="Queller D."/>
            <person name="Richards S."/>
            <person name="Strassman J."/>
            <person name="Sucgang R."/>
            <person name="Worley K."/>
            <person name="Schaap P."/>
        </authorList>
    </citation>
    <scope>NUCLEOTIDE SEQUENCE</scope>
    <source>
        <strain evidence="3">QSvi11</strain>
    </source>
</reference>
<dbReference type="InterPro" id="IPR052879">
    <property type="entry name" value="Dd_Spore_Germination_Stalk"/>
</dbReference>
<dbReference type="GO" id="GO:0030246">
    <property type="term" value="F:carbohydrate binding"/>
    <property type="evidence" value="ECO:0007669"/>
    <property type="project" value="InterPro"/>
</dbReference>
<protein>
    <recommendedName>
        <fullName evidence="2">Carbohydrate binding domain-containing protein</fullName>
    </recommendedName>
</protein>
<gene>
    <name evidence="3" type="ORF">CYY_000430</name>
</gene>
<comment type="caution">
    <text evidence="3">The sequence shown here is derived from an EMBL/GenBank/DDBJ whole genome shotgun (WGS) entry which is preliminary data.</text>
</comment>